<feature type="transmembrane region" description="Helical" evidence="2">
    <location>
        <begin position="37"/>
        <end position="57"/>
    </location>
</feature>
<name>A0A2G5U6W8_9PELO</name>
<evidence type="ECO:0000313" key="3">
    <source>
        <dbReference type="EMBL" id="PIC35213.1"/>
    </source>
</evidence>
<sequence length="96" mass="10929">MFGYSEKTTQWIIGYFLFNLFAIAYIYLFFFDGWISTVISVITPLFVWEILIFGVLAPDEVFMEVIGEVQPPTSNSRNVQSPLPSVRDVIVSSGDH</sequence>
<accession>A0A2G5U6W8</accession>
<feature type="compositionally biased region" description="Polar residues" evidence="1">
    <location>
        <begin position="71"/>
        <end position="83"/>
    </location>
</feature>
<keyword evidence="2" id="KW-1133">Transmembrane helix</keyword>
<protein>
    <submittedName>
        <fullName evidence="3">Uncharacterized protein</fullName>
    </submittedName>
</protein>
<organism evidence="3 4">
    <name type="scientific">Caenorhabditis nigoni</name>
    <dbReference type="NCBI Taxonomy" id="1611254"/>
    <lineage>
        <taxon>Eukaryota</taxon>
        <taxon>Metazoa</taxon>
        <taxon>Ecdysozoa</taxon>
        <taxon>Nematoda</taxon>
        <taxon>Chromadorea</taxon>
        <taxon>Rhabditida</taxon>
        <taxon>Rhabditina</taxon>
        <taxon>Rhabditomorpha</taxon>
        <taxon>Rhabditoidea</taxon>
        <taxon>Rhabditidae</taxon>
        <taxon>Peloderinae</taxon>
        <taxon>Caenorhabditis</taxon>
    </lineage>
</organism>
<evidence type="ECO:0000256" key="2">
    <source>
        <dbReference type="SAM" id="Phobius"/>
    </source>
</evidence>
<keyword evidence="2" id="KW-0472">Membrane</keyword>
<gene>
    <name evidence="3" type="primary">Cnig_chr_IV.g14639</name>
    <name evidence="3" type="ORF">B9Z55_014639</name>
</gene>
<comment type="caution">
    <text evidence="3">The sequence shown here is derived from an EMBL/GenBank/DDBJ whole genome shotgun (WGS) entry which is preliminary data.</text>
</comment>
<dbReference type="OrthoDB" id="5801839at2759"/>
<feature type="transmembrane region" description="Helical" evidence="2">
    <location>
        <begin position="12"/>
        <end position="31"/>
    </location>
</feature>
<keyword evidence="4" id="KW-1185">Reference proteome</keyword>
<reference evidence="4" key="1">
    <citation type="submission" date="2017-10" db="EMBL/GenBank/DDBJ databases">
        <title>Rapid genome shrinkage in a self-fertile nematode reveals novel sperm competition proteins.</title>
        <authorList>
            <person name="Yin D."/>
            <person name="Schwarz E.M."/>
            <person name="Thomas C.G."/>
            <person name="Felde R.L."/>
            <person name="Korf I.F."/>
            <person name="Cutter A.D."/>
            <person name="Schartner C.M."/>
            <person name="Ralston E.J."/>
            <person name="Meyer B.J."/>
            <person name="Haag E.S."/>
        </authorList>
    </citation>
    <scope>NUCLEOTIDE SEQUENCE [LARGE SCALE GENOMIC DNA]</scope>
    <source>
        <strain evidence="4">JU1422</strain>
    </source>
</reference>
<dbReference type="Proteomes" id="UP000230233">
    <property type="component" value="Chromosome IV"/>
</dbReference>
<evidence type="ECO:0000313" key="4">
    <source>
        <dbReference type="Proteomes" id="UP000230233"/>
    </source>
</evidence>
<feature type="region of interest" description="Disordered" evidence="1">
    <location>
        <begin position="71"/>
        <end position="96"/>
    </location>
</feature>
<dbReference type="AlphaFoldDB" id="A0A2G5U6W8"/>
<dbReference type="EMBL" id="PDUG01000004">
    <property type="protein sequence ID" value="PIC35213.1"/>
    <property type="molecule type" value="Genomic_DNA"/>
</dbReference>
<proteinExistence type="predicted"/>
<keyword evidence="2" id="KW-0812">Transmembrane</keyword>
<evidence type="ECO:0000256" key="1">
    <source>
        <dbReference type="SAM" id="MobiDB-lite"/>
    </source>
</evidence>